<dbReference type="InterPro" id="IPR018629">
    <property type="entry name" value="XK-rel"/>
</dbReference>
<feature type="transmembrane region" description="Helical" evidence="6">
    <location>
        <begin position="107"/>
        <end position="126"/>
    </location>
</feature>
<dbReference type="Pfam" id="PF09815">
    <property type="entry name" value="XK-related"/>
    <property type="match status" value="1"/>
</dbReference>
<evidence type="ECO:0000256" key="6">
    <source>
        <dbReference type="RuleBase" id="RU910716"/>
    </source>
</evidence>
<feature type="transmembrane region" description="Helical" evidence="6">
    <location>
        <begin position="422"/>
        <end position="442"/>
    </location>
</feature>
<evidence type="ECO:0000256" key="2">
    <source>
        <dbReference type="ARBA" id="ARBA00008789"/>
    </source>
</evidence>
<organism evidence="7 8">
    <name type="scientific">Sarcophilus harrisii</name>
    <name type="common">Tasmanian devil</name>
    <name type="synonym">Sarcophilus laniarius</name>
    <dbReference type="NCBI Taxonomy" id="9305"/>
    <lineage>
        <taxon>Eukaryota</taxon>
        <taxon>Metazoa</taxon>
        <taxon>Chordata</taxon>
        <taxon>Craniata</taxon>
        <taxon>Vertebrata</taxon>
        <taxon>Euteleostomi</taxon>
        <taxon>Mammalia</taxon>
        <taxon>Metatheria</taxon>
        <taxon>Dasyuromorphia</taxon>
        <taxon>Dasyuridae</taxon>
        <taxon>Sarcophilus</taxon>
    </lineage>
</organism>
<evidence type="ECO:0000313" key="8">
    <source>
        <dbReference type="Proteomes" id="UP000007648"/>
    </source>
</evidence>
<dbReference type="AlphaFoldDB" id="A0A7N4P7L6"/>
<evidence type="ECO:0000313" key="7">
    <source>
        <dbReference type="Ensembl" id="ENSSHAP00000033746.1"/>
    </source>
</evidence>
<comment type="similarity">
    <text evidence="2 6">Belongs to the XK family.</text>
</comment>
<dbReference type="GO" id="GO:0005886">
    <property type="term" value="C:plasma membrane"/>
    <property type="evidence" value="ECO:0007669"/>
    <property type="project" value="UniProtKB-ARBA"/>
</dbReference>
<feature type="transmembrane region" description="Helical" evidence="6">
    <location>
        <begin position="341"/>
        <end position="358"/>
    </location>
</feature>
<feature type="transmembrane region" description="Helical" evidence="6">
    <location>
        <begin position="172"/>
        <end position="193"/>
    </location>
</feature>
<protein>
    <recommendedName>
        <fullName evidence="6">XK-related protein</fullName>
    </recommendedName>
</protein>
<evidence type="ECO:0000256" key="5">
    <source>
        <dbReference type="ARBA" id="ARBA00023136"/>
    </source>
</evidence>
<feature type="transmembrane region" description="Helical" evidence="6">
    <location>
        <begin position="138"/>
        <end position="160"/>
    </location>
</feature>
<proteinExistence type="inferred from homology"/>
<dbReference type="InParanoid" id="A0A7N4P7L6"/>
<dbReference type="RefSeq" id="XP_031800411.1">
    <property type="nucleotide sequence ID" value="XM_031944551.1"/>
</dbReference>
<gene>
    <name evidence="7" type="primary">XKRX</name>
</gene>
<dbReference type="FunCoup" id="A0A7N4P7L6">
    <property type="interactions" value="43"/>
</dbReference>
<dbReference type="KEGG" id="shr:116420219"/>
<feature type="transmembrane region" description="Helical" evidence="6">
    <location>
        <begin position="274"/>
        <end position="296"/>
    </location>
</feature>
<feature type="transmembrane region" description="Helical" evidence="6">
    <location>
        <begin position="454"/>
        <end position="477"/>
    </location>
</feature>
<dbReference type="Ensembl" id="ENSSHAT00000027924.1">
    <property type="protein sequence ID" value="ENSSHAP00000033746.1"/>
    <property type="gene ID" value="ENSSHAG00000028522.1"/>
</dbReference>
<dbReference type="Proteomes" id="UP000007648">
    <property type="component" value="Unassembled WGS sequence"/>
</dbReference>
<feature type="transmembrane region" description="Helical" evidence="6">
    <location>
        <begin position="317"/>
        <end position="335"/>
    </location>
</feature>
<keyword evidence="8" id="KW-1185">Reference proteome</keyword>
<dbReference type="InterPro" id="IPR051773">
    <property type="entry name" value="XK-related_adapter"/>
</dbReference>
<dbReference type="GeneID" id="116420219"/>
<reference evidence="7" key="2">
    <citation type="submission" date="2025-08" db="UniProtKB">
        <authorList>
            <consortium name="Ensembl"/>
        </authorList>
    </citation>
    <scope>IDENTIFICATION</scope>
</reference>
<reference evidence="7 8" key="1">
    <citation type="journal article" date="2011" name="Proc. Natl. Acad. Sci. U.S.A.">
        <title>Genetic diversity and population structure of the endangered marsupial Sarcophilus harrisii (Tasmanian devil).</title>
        <authorList>
            <person name="Miller W."/>
            <person name="Hayes V.M."/>
            <person name="Ratan A."/>
            <person name="Petersen D.C."/>
            <person name="Wittekindt N.E."/>
            <person name="Miller J."/>
            <person name="Walenz B."/>
            <person name="Knight J."/>
            <person name="Qi J."/>
            <person name="Zhao F."/>
            <person name="Wang Q."/>
            <person name="Bedoya-Reina O.C."/>
            <person name="Katiyar N."/>
            <person name="Tomsho L.P."/>
            <person name="Kasson L.M."/>
            <person name="Hardie R.A."/>
            <person name="Woodbridge P."/>
            <person name="Tindall E.A."/>
            <person name="Bertelsen M.F."/>
            <person name="Dixon D."/>
            <person name="Pyecroft S."/>
            <person name="Helgen K.M."/>
            <person name="Lesk A.M."/>
            <person name="Pringle T.H."/>
            <person name="Patterson N."/>
            <person name="Zhang Y."/>
            <person name="Kreiss A."/>
            <person name="Woods G.M."/>
            <person name="Jones M.E."/>
            <person name="Schuster S.C."/>
        </authorList>
    </citation>
    <scope>NUCLEOTIDE SEQUENCE [LARGE SCALE GENOMIC DNA]</scope>
</reference>
<dbReference type="GeneTree" id="ENSGT00390000003231"/>
<reference evidence="7" key="3">
    <citation type="submission" date="2025-09" db="UniProtKB">
        <authorList>
            <consortium name="Ensembl"/>
        </authorList>
    </citation>
    <scope>IDENTIFICATION</scope>
</reference>
<dbReference type="RefSeq" id="XP_031800410.1">
    <property type="nucleotide sequence ID" value="XM_031944550.1"/>
</dbReference>
<dbReference type="PANTHER" id="PTHR14297:SF4">
    <property type="entry name" value="XK-RELATED PROTEIN 2"/>
    <property type="match status" value="1"/>
</dbReference>
<keyword evidence="3 6" id="KW-0812">Transmembrane</keyword>
<name>A0A7N4P7L6_SARHA</name>
<dbReference type="PANTHER" id="PTHR14297">
    <property type="entry name" value="MEMBRANE TRANSPORT PROTEIN XK FAMILY MEMBER"/>
    <property type="match status" value="1"/>
</dbReference>
<keyword evidence="4 6" id="KW-1133">Transmembrane helix</keyword>
<evidence type="ECO:0000256" key="1">
    <source>
        <dbReference type="ARBA" id="ARBA00004141"/>
    </source>
</evidence>
<dbReference type="OrthoDB" id="10037417at2759"/>
<comment type="subcellular location">
    <subcellularLocation>
        <location evidence="1 6">Membrane</location>
        <topology evidence="1 6">Multi-pass membrane protein</topology>
    </subcellularLocation>
</comment>
<accession>A0A7N4P7L6</accession>
<sequence length="521" mass="60620">MADPRQDNIPTPFFPKVIRANSLQRDRRSLFQLISVLDSPSRSRDFYHSCQSWQTLGNTKFSRDQMKTMSRYGITRVQESRIEVPVRPPPVQETICRGPKSPCRFPFSILFSTFLYCGEAASALYMARVYQKNNDFYWMTYTIVFFLVASIMDQLTLIFVHRDLAKDKPLLLFMHLILMGPLIRCLEALIKYFEVWQKADEEEPYVSLTRKKMFQNGQEVLLEWEVGHSVRALTMHRNAYKRMTQIQAFLGSVPQLTYQLYVSLVSPEIPLGRVLLISFALVSVTYGATLCNMLAIQIKYDDYKVPFHASEIICVTIWRSLEITSRLIILVLFAATLRLKALPFFVINFVIVLLEPWVRFWKSGAQMPNNIEKNFSRVGTLVVLISITVLYSAINFSCWPAMQLRLADRDLVEKTQNWSHMTLHYILRLLENIAMVLVFRFLGVRVLINYCHTFICIQLIVAYLISITFMLLFYQYLHPLRSLFRHNVADYLHCVCCPWSSRVGSENVQSTPETQLNRGIV</sequence>
<keyword evidence="5 6" id="KW-0472">Membrane</keyword>
<dbReference type="CTD" id="402415"/>
<evidence type="ECO:0000256" key="3">
    <source>
        <dbReference type="ARBA" id="ARBA00022692"/>
    </source>
</evidence>
<dbReference type="RefSeq" id="XP_031800409.1">
    <property type="nucleotide sequence ID" value="XM_031944549.1"/>
</dbReference>
<evidence type="ECO:0000256" key="4">
    <source>
        <dbReference type="ARBA" id="ARBA00022989"/>
    </source>
</evidence>
<feature type="transmembrane region" description="Helical" evidence="6">
    <location>
        <begin position="378"/>
        <end position="402"/>
    </location>
</feature>